<evidence type="ECO:0000313" key="2">
    <source>
        <dbReference type="Proteomes" id="UP000663760"/>
    </source>
</evidence>
<evidence type="ECO:0000313" key="1">
    <source>
        <dbReference type="EMBL" id="CAA7405127.1"/>
    </source>
</evidence>
<dbReference type="PANTHER" id="PTHR31366:SF2">
    <property type="entry name" value="UPF0739 PROTEIN C1ORF74"/>
    <property type="match status" value="1"/>
</dbReference>
<dbReference type="EMBL" id="LR746274">
    <property type="protein sequence ID" value="CAA7405127.1"/>
    <property type="molecule type" value="Genomic_DNA"/>
</dbReference>
<dbReference type="Proteomes" id="UP000663760">
    <property type="component" value="Chromosome 11"/>
</dbReference>
<gene>
    <name evidence="1" type="ORF">SI8410_11015805</name>
</gene>
<dbReference type="Pfam" id="PF14953">
    <property type="entry name" value="DUF4504"/>
    <property type="match status" value="1"/>
</dbReference>
<dbReference type="PANTHER" id="PTHR31366">
    <property type="entry name" value="UPF0739 PROTEIN C1ORF74"/>
    <property type="match status" value="1"/>
</dbReference>
<name>A0A7I8L539_SPIIN</name>
<proteinExistence type="predicted"/>
<sequence length="313" mass="35091">MEAGAMEEALRVVDLCLSRIKWRLSSSARHRLHIDVIALCTRLRPVVMVDYGGKIPELTEHLCKLLHLCHEESSILQSLRVMIIEDMIYLTHVKGLAEHSAFDPTFQTQPFFVDLDQDPPMLLPFTEQNILISGLMAIQKLFSCVFPVDGTDKHLSMAVPSLLTTTAETSTNDRSESSSFRGPISLQSTPVDLSSCMKDTDVVIPTLNGWLLGYPVVYLFSKDHIADAVYNLSTKSLRIYKIIAHRKGASGRKQHEEELMSFSVPYDLSMAGSQEVWAQAFLARLMGKLESCSHVWSSLRLEVSECYSQAIVL</sequence>
<protein>
    <submittedName>
        <fullName evidence="1">Uncharacterized protein</fullName>
    </submittedName>
</protein>
<dbReference type="AlphaFoldDB" id="A0A7I8L539"/>
<keyword evidence="2" id="KW-1185">Reference proteome</keyword>
<dbReference type="InterPro" id="IPR027850">
    <property type="entry name" value="DUF4504"/>
</dbReference>
<organism evidence="1 2">
    <name type="scientific">Spirodela intermedia</name>
    <name type="common">Intermediate duckweed</name>
    <dbReference type="NCBI Taxonomy" id="51605"/>
    <lineage>
        <taxon>Eukaryota</taxon>
        <taxon>Viridiplantae</taxon>
        <taxon>Streptophyta</taxon>
        <taxon>Embryophyta</taxon>
        <taxon>Tracheophyta</taxon>
        <taxon>Spermatophyta</taxon>
        <taxon>Magnoliopsida</taxon>
        <taxon>Liliopsida</taxon>
        <taxon>Araceae</taxon>
        <taxon>Lemnoideae</taxon>
        <taxon>Spirodela</taxon>
    </lineage>
</organism>
<dbReference type="OrthoDB" id="2395010at2759"/>
<accession>A0A7I8L539</accession>
<reference evidence="1" key="1">
    <citation type="submission" date="2020-02" db="EMBL/GenBank/DDBJ databases">
        <authorList>
            <person name="Scholz U."/>
            <person name="Mascher M."/>
            <person name="Fiebig A."/>
        </authorList>
    </citation>
    <scope>NUCLEOTIDE SEQUENCE</scope>
</reference>